<accession>A0A3E3I253</accession>
<evidence type="ECO:0000256" key="1">
    <source>
        <dbReference type="ARBA" id="ARBA00004651"/>
    </source>
</evidence>
<evidence type="ECO:0000256" key="8">
    <source>
        <dbReference type="SAM" id="Phobius"/>
    </source>
</evidence>
<dbReference type="InterPro" id="IPR025720">
    <property type="entry name" value="RibU"/>
</dbReference>
<dbReference type="EMBL" id="QVLV01000010">
    <property type="protein sequence ID" value="RGE58758.1"/>
    <property type="molecule type" value="Genomic_DNA"/>
</dbReference>
<dbReference type="Pfam" id="PF12822">
    <property type="entry name" value="ECF_trnsprt"/>
    <property type="match status" value="1"/>
</dbReference>
<dbReference type="PANTHER" id="PTHR38438:SF1">
    <property type="entry name" value="RIBOFLAVIN TRANSPORTER RIBU"/>
    <property type="match status" value="1"/>
</dbReference>
<dbReference type="AlphaFoldDB" id="A0A3E3I253"/>
<dbReference type="InterPro" id="IPR024529">
    <property type="entry name" value="ECF_trnsprt_substrate-spec"/>
</dbReference>
<organism evidence="9 11">
    <name type="scientific">Eisenbergiella massiliensis</name>
    <dbReference type="NCBI Taxonomy" id="1720294"/>
    <lineage>
        <taxon>Bacteria</taxon>
        <taxon>Bacillati</taxon>
        <taxon>Bacillota</taxon>
        <taxon>Clostridia</taxon>
        <taxon>Lachnospirales</taxon>
        <taxon>Lachnospiraceae</taxon>
        <taxon>Eisenbergiella</taxon>
    </lineage>
</organism>
<evidence type="ECO:0000256" key="3">
    <source>
        <dbReference type="ARBA" id="ARBA00022448"/>
    </source>
</evidence>
<keyword evidence="4" id="KW-1003">Cell membrane</keyword>
<protein>
    <submittedName>
        <fullName evidence="9">ECF transporter S component</fullName>
    </submittedName>
</protein>
<gene>
    <name evidence="10" type="ORF">DWY69_19655</name>
    <name evidence="9" type="ORF">DXC51_15190</name>
</gene>
<feature type="transmembrane region" description="Helical" evidence="8">
    <location>
        <begin position="125"/>
        <end position="145"/>
    </location>
</feature>
<dbReference type="OrthoDB" id="9809216at2"/>
<dbReference type="GO" id="GO:0005886">
    <property type="term" value="C:plasma membrane"/>
    <property type="evidence" value="ECO:0007669"/>
    <property type="project" value="UniProtKB-SubCell"/>
</dbReference>
<comment type="caution">
    <text evidence="9">The sequence shown here is derived from an EMBL/GenBank/DDBJ whole genome shotgun (WGS) entry which is preliminary data.</text>
</comment>
<feature type="transmembrane region" description="Helical" evidence="8">
    <location>
        <begin position="206"/>
        <end position="230"/>
    </location>
</feature>
<keyword evidence="5 8" id="KW-0812">Transmembrane</keyword>
<dbReference type="GeneID" id="97988171"/>
<dbReference type="GO" id="GO:0032217">
    <property type="term" value="F:riboflavin transmembrane transporter activity"/>
    <property type="evidence" value="ECO:0007669"/>
    <property type="project" value="InterPro"/>
</dbReference>
<evidence type="ECO:0000313" key="12">
    <source>
        <dbReference type="Proteomes" id="UP000261166"/>
    </source>
</evidence>
<dbReference type="EMBL" id="QVLU01000019">
    <property type="protein sequence ID" value="RGE68698.1"/>
    <property type="molecule type" value="Genomic_DNA"/>
</dbReference>
<feature type="transmembrane region" description="Helical" evidence="8">
    <location>
        <begin position="151"/>
        <end position="174"/>
    </location>
</feature>
<feature type="transmembrane region" description="Helical" evidence="8">
    <location>
        <begin position="12"/>
        <end position="32"/>
    </location>
</feature>
<proteinExistence type="inferred from homology"/>
<evidence type="ECO:0000256" key="7">
    <source>
        <dbReference type="ARBA" id="ARBA00023136"/>
    </source>
</evidence>
<evidence type="ECO:0000313" key="10">
    <source>
        <dbReference type="EMBL" id="RGE68698.1"/>
    </source>
</evidence>
<keyword evidence="7 8" id="KW-0472">Membrane</keyword>
<dbReference type="PANTHER" id="PTHR38438">
    <property type="entry name" value="RIBOFLAVIN TRANSPORTER RIBU"/>
    <property type="match status" value="1"/>
</dbReference>
<reference evidence="9 12" key="1">
    <citation type="submission" date="2018-08" db="EMBL/GenBank/DDBJ databases">
        <title>A genome reference for cultivated species of the human gut microbiota.</title>
        <authorList>
            <person name="Zou Y."/>
            <person name="Xue W."/>
            <person name="Luo G."/>
        </authorList>
    </citation>
    <scope>NUCLEOTIDE SEQUENCE [LARGE SCALE GENOMIC DNA]</scope>
    <source>
        <strain evidence="10 12">AF26-4BH</strain>
        <strain evidence="9">TF05-5AC</strain>
    </source>
</reference>
<dbReference type="RefSeq" id="WP_021638940.1">
    <property type="nucleotide sequence ID" value="NZ_CALBAU010000391.1"/>
</dbReference>
<evidence type="ECO:0000256" key="6">
    <source>
        <dbReference type="ARBA" id="ARBA00022989"/>
    </source>
</evidence>
<keyword evidence="3" id="KW-0813">Transport</keyword>
<evidence type="ECO:0000313" key="9">
    <source>
        <dbReference type="EMBL" id="RGE58758.1"/>
    </source>
</evidence>
<keyword evidence="11" id="KW-1185">Reference proteome</keyword>
<evidence type="ECO:0000256" key="5">
    <source>
        <dbReference type="ARBA" id="ARBA00022692"/>
    </source>
</evidence>
<name>A0A3E3I253_9FIRM</name>
<dbReference type="Proteomes" id="UP000260812">
    <property type="component" value="Unassembled WGS sequence"/>
</dbReference>
<dbReference type="Proteomes" id="UP000261166">
    <property type="component" value="Unassembled WGS sequence"/>
</dbReference>
<dbReference type="Gene3D" id="1.10.1760.20">
    <property type="match status" value="1"/>
</dbReference>
<dbReference type="GeneID" id="86056096"/>
<keyword evidence="6 8" id="KW-1133">Transmembrane helix</keyword>
<sequence>MNDLAASFAENLIFVLEFLGLVAAMVIIAYVVEKWERKKNGNRERTLTTRKIAMIGVFSAIAVILHMLDFPIPFAPEFYKMDFSELPALIGAFAFGPVAAVMIEFCKIILKLLFKGTSTAFVGDLANFIIGCSFLLPASIIYLFRKNKKNAIIGCVVGTLVMTVFGTAFNAVYLLPKFAELYGMPLDSIVGLGHAINPSINSVTTLALFAVAPMNLMKGGIVSIVTMLIYKKLSPILHSKK</sequence>
<comment type="subcellular location">
    <subcellularLocation>
        <location evidence="1">Cell membrane</location>
        <topology evidence="1">Multi-pass membrane protein</topology>
    </subcellularLocation>
</comment>
<feature type="transmembrane region" description="Helical" evidence="8">
    <location>
        <begin position="52"/>
        <end position="68"/>
    </location>
</feature>
<evidence type="ECO:0000256" key="4">
    <source>
        <dbReference type="ARBA" id="ARBA00022475"/>
    </source>
</evidence>
<comment type="similarity">
    <text evidence="2">Belongs to the prokaryotic riboflavin transporter (P-RFT) (TC 2.A.87) family.</text>
</comment>
<evidence type="ECO:0000256" key="2">
    <source>
        <dbReference type="ARBA" id="ARBA00005540"/>
    </source>
</evidence>
<evidence type="ECO:0000313" key="11">
    <source>
        <dbReference type="Proteomes" id="UP000260812"/>
    </source>
</evidence>